<dbReference type="Proteomes" id="UP000620104">
    <property type="component" value="Unassembled WGS sequence"/>
</dbReference>
<dbReference type="OrthoDB" id="5273213at2759"/>
<dbReference type="AlphaFoldDB" id="A0A8H3YFF3"/>
<dbReference type="Gene3D" id="3.80.10.10">
    <property type="entry name" value="Ribonuclease Inhibitor"/>
    <property type="match status" value="2"/>
</dbReference>
<proteinExistence type="predicted"/>
<dbReference type="PROSITE" id="PS51450">
    <property type="entry name" value="LRR"/>
    <property type="match status" value="1"/>
</dbReference>
<accession>A0A8H3YFF3</accession>
<keyword evidence="5" id="KW-1185">Reference proteome</keyword>
<evidence type="ECO:0000259" key="3">
    <source>
        <dbReference type="PROSITE" id="PS50245"/>
    </source>
</evidence>
<evidence type="ECO:0000256" key="2">
    <source>
        <dbReference type="ARBA" id="ARBA00022737"/>
    </source>
</evidence>
<keyword evidence="2" id="KW-0677">Repeat</keyword>
<dbReference type="InterPro" id="IPR036859">
    <property type="entry name" value="CAP-Gly_dom_sf"/>
</dbReference>
<sequence length="615" mass="67695">MLSCPFQVHKRYIHTESGLPLTVKYVGPLPPLSDHNSDVGASGPTWIGVEWDDPKRGKHSGIFQNHQVFHTRVPGAASFLKFKPAKRTNSANDDALHQTEILNAGKGFFQAVYQRYIDSRLKGDYSTIQKAVDDANGSDLSSAVEKVVLGSSNGQIVVEMPNLDKIVRKLRKGVDDAQADDCSSGMSIKELGLEGQWVYGVEEEGGVASMAVEGQGMRWQTLRGKLNNVHTLNLSRNLLPSWLELAEICLELPNLRVLVVNFSRMEHLQKPLKDSLPQRLETAFAKIEGLHICHSLLTWIDARLLSSAFPALRVLDLAGNPLLDERLSVIARLPSEFDDLQRLQSLDLSDCGMNKWQEIIDILAETPGLQALNISSNSLSSIDLPTSLPKLPALDTIVMNEAMIRDWQSIDNLQILFGSSLRTLKFSLAEELSLANSRISMPPHTGRFQGTLEDRVYLISKLPALETLNGTRITPNERKDAERFYLAKAAGLGIVGDDMPGWGRLKELRRVHGGSKDGPSTTFATTTLKSKMIDIVVECPELGVEPFTLSLLPTAPLKLLKTKIARQLGVPINSRFGLSVREAGSKDAHEMAVEDRTNLSNLGLKEGDVVVAKVL</sequence>
<dbReference type="PANTHER" id="PTHR18849:SF0">
    <property type="entry name" value="CILIA- AND FLAGELLA-ASSOCIATED PROTEIN 410-RELATED"/>
    <property type="match status" value="1"/>
</dbReference>
<comment type="caution">
    <text evidence="4">The sequence shown here is derived from an EMBL/GenBank/DDBJ whole genome shotgun (WGS) entry which is preliminary data.</text>
</comment>
<dbReference type="SUPFAM" id="SSF52047">
    <property type="entry name" value="RNI-like"/>
    <property type="match status" value="1"/>
</dbReference>
<organism evidence="4 5">
    <name type="scientific">Naganishia liquefaciens</name>
    <dbReference type="NCBI Taxonomy" id="104408"/>
    <lineage>
        <taxon>Eukaryota</taxon>
        <taxon>Fungi</taxon>
        <taxon>Dikarya</taxon>
        <taxon>Basidiomycota</taxon>
        <taxon>Agaricomycotina</taxon>
        <taxon>Tremellomycetes</taxon>
        <taxon>Filobasidiales</taxon>
        <taxon>Filobasidiaceae</taxon>
        <taxon>Naganishia</taxon>
    </lineage>
</organism>
<evidence type="ECO:0000256" key="1">
    <source>
        <dbReference type="ARBA" id="ARBA00022614"/>
    </source>
</evidence>
<keyword evidence="1" id="KW-0433">Leucine-rich repeat</keyword>
<dbReference type="SMART" id="SM01052">
    <property type="entry name" value="CAP_GLY"/>
    <property type="match status" value="1"/>
</dbReference>
<dbReference type="EMBL" id="BLZA01000023">
    <property type="protein sequence ID" value="GHJ87564.1"/>
    <property type="molecule type" value="Genomic_DNA"/>
</dbReference>
<dbReference type="Pfam" id="PF01302">
    <property type="entry name" value="CAP_GLY"/>
    <property type="match status" value="1"/>
</dbReference>
<feature type="domain" description="CAP-Gly" evidence="3">
    <location>
        <begin position="37"/>
        <end position="81"/>
    </location>
</feature>
<dbReference type="InterPro" id="IPR000938">
    <property type="entry name" value="CAP-Gly_domain"/>
</dbReference>
<dbReference type="PROSITE" id="PS50245">
    <property type="entry name" value="CAP_GLY_2"/>
    <property type="match status" value="1"/>
</dbReference>
<protein>
    <recommendedName>
        <fullName evidence="3">CAP-Gly domain-containing protein</fullName>
    </recommendedName>
</protein>
<dbReference type="Gene3D" id="2.30.30.190">
    <property type="entry name" value="CAP Gly-rich-like domain"/>
    <property type="match status" value="1"/>
</dbReference>
<dbReference type="InterPro" id="IPR032675">
    <property type="entry name" value="LRR_dom_sf"/>
</dbReference>
<name>A0A8H3YFF3_9TREE</name>
<dbReference type="InterPro" id="IPR001611">
    <property type="entry name" value="Leu-rich_rpt"/>
</dbReference>
<gene>
    <name evidence="4" type="ORF">NliqN6_3966</name>
</gene>
<dbReference type="SUPFAM" id="SSF74924">
    <property type="entry name" value="Cap-Gly domain"/>
    <property type="match status" value="1"/>
</dbReference>
<evidence type="ECO:0000313" key="4">
    <source>
        <dbReference type="EMBL" id="GHJ87564.1"/>
    </source>
</evidence>
<dbReference type="PANTHER" id="PTHR18849">
    <property type="entry name" value="LEUCINE RICH REPEAT PROTEIN"/>
    <property type="match status" value="1"/>
</dbReference>
<reference evidence="4" key="1">
    <citation type="submission" date="2020-07" db="EMBL/GenBank/DDBJ databases">
        <title>Draft Genome Sequence of a Deep-Sea Yeast, Naganishia (Cryptococcus) liquefaciens strain N6.</title>
        <authorList>
            <person name="Han Y.W."/>
            <person name="Kajitani R."/>
            <person name="Morimoto H."/>
            <person name="Parhat M."/>
            <person name="Tsubouchi H."/>
            <person name="Bakenova O."/>
            <person name="Ogata M."/>
            <person name="Argunhan B."/>
            <person name="Aoki R."/>
            <person name="Kajiwara S."/>
            <person name="Itoh T."/>
            <person name="Iwasaki H."/>
        </authorList>
    </citation>
    <scope>NUCLEOTIDE SEQUENCE</scope>
    <source>
        <strain evidence="4">N6</strain>
    </source>
</reference>
<evidence type="ECO:0000313" key="5">
    <source>
        <dbReference type="Proteomes" id="UP000620104"/>
    </source>
</evidence>